<sequence length="78" mass="8832">MFTVTEVRNSARPAVPRGRLSKARQACQRQVDVGAVQEQWQAWLAGRHHHAQRGLACHAPPIDPLRWRTTRLSSLSKP</sequence>
<name>A0A5B7H4K8_PORTR</name>
<comment type="caution">
    <text evidence="2">The sequence shown here is derived from an EMBL/GenBank/DDBJ whole genome shotgun (WGS) entry which is preliminary data.</text>
</comment>
<evidence type="ECO:0000313" key="3">
    <source>
        <dbReference type="Proteomes" id="UP000324222"/>
    </source>
</evidence>
<keyword evidence="3" id="KW-1185">Reference proteome</keyword>
<dbReference type="Proteomes" id="UP000324222">
    <property type="component" value="Unassembled WGS sequence"/>
</dbReference>
<evidence type="ECO:0000313" key="2">
    <source>
        <dbReference type="EMBL" id="MPC67531.1"/>
    </source>
</evidence>
<reference evidence="2 3" key="1">
    <citation type="submission" date="2019-05" db="EMBL/GenBank/DDBJ databases">
        <title>Another draft genome of Portunus trituberculatus and its Hox gene families provides insights of decapod evolution.</title>
        <authorList>
            <person name="Jeong J.-H."/>
            <person name="Song I."/>
            <person name="Kim S."/>
            <person name="Choi T."/>
            <person name="Kim D."/>
            <person name="Ryu S."/>
            <person name="Kim W."/>
        </authorList>
    </citation>
    <scope>NUCLEOTIDE SEQUENCE [LARGE SCALE GENOMIC DNA]</scope>
    <source>
        <tissue evidence="2">Muscle</tissue>
    </source>
</reference>
<feature type="region of interest" description="Disordered" evidence="1">
    <location>
        <begin position="1"/>
        <end position="22"/>
    </location>
</feature>
<protein>
    <submittedName>
        <fullName evidence="2">Uncharacterized protein</fullName>
    </submittedName>
</protein>
<proteinExistence type="predicted"/>
<organism evidence="2 3">
    <name type="scientific">Portunus trituberculatus</name>
    <name type="common">Swimming crab</name>
    <name type="synonym">Neptunus trituberculatus</name>
    <dbReference type="NCBI Taxonomy" id="210409"/>
    <lineage>
        <taxon>Eukaryota</taxon>
        <taxon>Metazoa</taxon>
        <taxon>Ecdysozoa</taxon>
        <taxon>Arthropoda</taxon>
        <taxon>Crustacea</taxon>
        <taxon>Multicrustacea</taxon>
        <taxon>Malacostraca</taxon>
        <taxon>Eumalacostraca</taxon>
        <taxon>Eucarida</taxon>
        <taxon>Decapoda</taxon>
        <taxon>Pleocyemata</taxon>
        <taxon>Brachyura</taxon>
        <taxon>Eubrachyura</taxon>
        <taxon>Portunoidea</taxon>
        <taxon>Portunidae</taxon>
        <taxon>Portuninae</taxon>
        <taxon>Portunus</taxon>
    </lineage>
</organism>
<dbReference type="AlphaFoldDB" id="A0A5B7H4K8"/>
<gene>
    <name evidence="2" type="ORF">E2C01_061708</name>
</gene>
<dbReference type="EMBL" id="VSRR010026374">
    <property type="protein sequence ID" value="MPC67531.1"/>
    <property type="molecule type" value="Genomic_DNA"/>
</dbReference>
<accession>A0A5B7H4K8</accession>
<evidence type="ECO:0000256" key="1">
    <source>
        <dbReference type="SAM" id="MobiDB-lite"/>
    </source>
</evidence>